<dbReference type="InterPro" id="IPR001507">
    <property type="entry name" value="ZP_dom"/>
</dbReference>
<evidence type="ECO:0000256" key="6">
    <source>
        <dbReference type="ARBA" id="ARBA00023157"/>
    </source>
</evidence>
<dbReference type="PROSITE" id="PS51034">
    <property type="entry name" value="ZP_2"/>
    <property type="match status" value="1"/>
</dbReference>
<protein>
    <recommendedName>
        <fullName evidence="8">ZP domain-containing protein</fullName>
    </recommendedName>
</protein>
<dbReference type="Gene3D" id="2.60.40.3210">
    <property type="entry name" value="Zona pellucida, ZP-N domain"/>
    <property type="match status" value="1"/>
</dbReference>
<evidence type="ECO:0000256" key="1">
    <source>
        <dbReference type="ARBA" id="ARBA00004236"/>
    </source>
</evidence>
<dbReference type="PANTHER" id="PTHR47130">
    <property type="entry name" value="SI:DKEY-19B23.11-RELATED"/>
    <property type="match status" value="1"/>
</dbReference>
<organism evidence="9 10">
    <name type="scientific">Oncorhynchus kisutch</name>
    <name type="common">Coho salmon</name>
    <name type="synonym">Salmo kisutch</name>
    <dbReference type="NCBI Taxonomy" id="8019"/>
    <lineage>
        <taxon>Eukaryota</taxon>
        <taxon>Metazoa</taxon>
        <taxon>Chordata</taxon>
        <taxon>Craniata</taxon>
        <taxon>Vertebrata</taxon>
        <taxon>Euteleostomi</taxon>
        <taxon>Actinopterygii</taxon>
        <taxon>Neopterygii</taxon>
        <taxon>Teleostei</taxon>
        <taxon>Protacanthopterygii</taxon>
        <taxon>Salmoniformes</taxon>
        <taxon>Salmonidae</taxon>
        <taxon>Salmoninae</taxon>
        <taxon>Oncorhynchus</taxon>
    </lineage>
</organism>
<dbReference type="Pfam" id="PF00100">
    <property type="entry name" value="Zona_pellucida"/>
    <property type="match status" value="1"/>
</dbReference>
<dbReference type="PANTHER" id="PTHR47130:SF3">
    <property type="entry name" value="ZONA PELLUCIDA PROTEIN"/>
    <property type="match status" value="1"/>
</dbReference>
<keyword evidence="6" id="KW-1015">Disulfide bond</keyword>
<sequence length="544" mass="61391">MLELLWIEDVSHENTSYKVLFPITTPPMARPLQVHTVPEQAVFVLELGTFNLDVELLNITFPTMVLTVAECNARGFNVQEQRSPDNTLKTFRMEVPFSDPVVFKEQNILQSKQGFLLGPVQVVPSCFLCLINTTLFVLVVPPSVTGNCDQENFHITVDYRNQEPFFVVLVGKRLLNHEFAQQYLTEGDTDFTITLPFSSPDLALLSLPCIHAYNIGLMNSPIGSQLDVALLNPYNNMTIKYFSLACSFLKTLTECFSNGTMTALAVKVESAPGLNPGQLTLSDPACGPTYSDDRFAYFHFTVNSCGTTRKFINNVMLYENEISLPDELEVKLNATTSSEEEYQLKVSCYFVANITRTLAFLTRPRDNEPFAETGTGRLMVRMRLAQDASYNTFHQEEDYPVVRYLRQPLHFEVELTTSSDPKVALVLDHCWATLNEDRDSRPRWNLIINGCENPEDPYRVVFHPVEVDARVHFPSHVKRFEVYMFSFAEDAVEQSGQVFVHCDVVICDASSPTGSPCSGQCVNQDNLKRGRSCLSSDMYQSTLL</sequence>
<proteinExistence type="predicted"/>
<keyword evidence="5" id="KW-0472">Membrane</keyword>
<evidence type="ECO:0000256" key="7">
    <source>
        <dbReference type="ARBA" id="ARBA00023180"/>
    </source>
</evidence>
<reference evidence="9" key="2">
    <citation type="submission" date="2025-09" db="UniProtKB">
        <authorList>
            <consortium name="Ensembl"/>
        </authorList>
    </citation>
    <scope>IDENTIFICATION</scope>
</reference>
<dbReference type="GO" id="GO:0005886">
    <property type="term" value="C:plasma membrane"/>
    <property type="evidence" value="ECO:0007669"/>
    <property type="project" value="UniProtKB-SubCell"/>
</dbReference>
<comment type="subcellular location">
    <subcellularLocation>
        <location evidence="1">Cell membrane</location>
    </subcellularLocation>
    <subcellularLocation>
        <location evidence="2">Secreted</location>
    </subcellularLocation>
</comment>
<dbReference type="Pfam" id="PF26562">
    <property type="entry name" value="Ig-like"/>
    <property type="match status" value="1"/>
</dbReference>
<dbReference type="Gene3D" id="2.60.40.4100">
    <property type="entry name" value="Zona pellucida, ZP-C domain"/>
    <property type="match status" value="1"/>
</dbReference>
<dbReference type="InterPro" id="IPR055356">
    <property type="entry name" value="ZP-N"/>
</dbReference>
<keyword evidence="10" id="KW-1185">Reference proteome</keyword>
<keyword evidence="7" id="KW-0325">Glycoprotein</keyword>
<evidence type="ECO:0000256" key="2">
    <source>
        <dbReference type="ARBA" id="ARBA00004613"/>
    </source>
</evidence>
<dbReference type="SMART" id="SM00241">
    <property type="entry name" value="ZP"/>
    <property type="match status" value="1"/>
</dbReference>
<evidence type="ECO:0000256" key="5">
    <source>
        <dbReference type="ARBA" id="ARBA00023136"/>
    </source>
</evidence>
<dbReference type="Ensembl" id="ENSOKIT00005108821.1">
    <property type="protein sequence ID" value="ENSOKIP00005101547.1"/>
    <property type="gene ID" value="ENSOKIG00005044658.1"/>
</dbReference>
<feature type="domain" description="ZP" evidence="8">
    <location>
        <begin position="254"/>
        <end position="524"/>
    </location>
</feature>
<dbReference type="InterPro" id="IPR055355">
    <property type="entry name" value="ZP-C"/>
</dbReference>
<evidence type="ECO:0000256" key="3">
    <source>
        <dbReference type="ARBA" id="ARBA00022475"/>
    </source>
</evidence>
<reference evidence="9" key="1">
    <citation type="submission" date="2025-08" db="UniProtKB">
        <authorList>
            <consortium name="Ensembl"/>
        </authorList>
    </citation>
    <scope>IDENTIFICATION</scope>
</reference>
<accession>A0A8C7KDZ8</accession>
<dbReference type="GeneTree" id="ENSGT00940000163503"/>
<dbReference type="InterPro" id="IPR017977">
    <property type="entry name" value="ZP_dom_CS"/>
</dbReference>
<dbReference type="InterPro" id="IPR048290">
    <property type="entry name" value="ZP_chr"/>
</dbReference>
<evidence type="ECO:0000313" key="9">
    <source>
        <dbReference type="Ensembl" id="ENSOKIP00005101547.1"/>
    </source>
</evidence>
<dbReference type="InterPro" id="IPR058876">
    <property type="entry name" value="Ig-like_ZP"/>
</dbReference>
<dbReference type="Pfam" id="PF23344">
    <property type="entry name" value="ZP-N"/>
    <property type="match status" value="1"/>
</dbReference>
<dbReference type="PRINTS" id="PR00023">
    <property type="entry name" value="ZPELLUCIDA"/>
</dbReference>
<keyword evidence="3" id="KW-1003">Cell membrane</keyword>
<dbReference type="PROSITE" id="PS00682">
    <property type="entry name" value="ZP_1"/>
    <property type="match status" value="1"/>
</dbReference>
<keyword evidence="4" id="KW-0964">Secreted</keyword>
<dbReference type="InterPro" id="IPR042235">
    <property type="entry name" value="ZP-C_dom"/>
</dbReference>
<evidence type="ECO:0000259" key="8">
    <source>
        <dbReference type="PROSITE" id="PS51034"/>
    </source>
</evidence>
<dbReference type="Proteomes" id="UP000694557">
    <property type="component" value="Unassembled WGS sequence"/>
</dbReference>
<dbReference type="AlphaFoldDB" id="A0A8C7KDZ8"/>
<evidence type="ECO:0000313" key="10">
    <source>
        <dbReference type="Proteomes" id="UP000694557"/>
    </source>
</evidence>
<name>A0A8C7KDZ8_ONCKI</name>
<evidence type="ECO:0000256" key="4">
    <source>
        <dbReference type="ARBA" id="ARBA00022525"/>
    </source>
</evidence>
<dbReference type="GO" id="GO:0005576">
    <property type="term" value="C:extracellular region"/>
    <property type="evidence" value="ECO:0007669"/>
    <property type="project" value="UniProtKB-SubCell"/>
</dbReference>